<dbReference type="Gene3D" id="3.40.50.150">
    <property type="entry name" value="Vaccinia Virus protein VP39"/>
    <property type="match status" value="1"/>
</dbReference>
<dbReference type="STRING" id="1555241.A0A4P9X280"/>
<evidence type="ECO:0000256" key="5">
    <source>
        <dbReference type="SAM" id="MobiDB-lite"/>
    </source>
</evidence>
<dbReference type="EC" id="2.1.1.-" evidence="4"/>
<protein>
    <recommendedName>
        <fullName evidence="4">tRNA N(3)-methylcytidine methyltransferase</fullName>
        <ecNumber evidence="4">2.1.1.-</ecNumber>
    </recommendedName>
</protein>
<evidence type="ECO:0000256" key="2">
    <source>
        <dbReference type="ARBA" id="ARBA00022603"/>
    </source>
</evidence>
<comment type="function">
    <text evidence="4">S-adenosyl-L-methionine-dependent methyltransferase.</text>
</comment>
<feature type="region of interest" description="Disordered" evidence="5">
    <location>
        <begin position="1"/>
        <end position="65"/>
    </location>
</feature>
<evidence type="ECO:0000313" key="9">
    <source>
        <dbReference type="Proteomes" id="UP000268535"/>
    </source>
</evidence>
<dbReference type="PIRSF" id="PIRSF037755">
    <property type="entry name" value="Mettl2_prd"/>
    <property type="match status" value="1"/>
</dbReference>
<dbReference type="PANTHER" id="PTHR22809">
    <property type="entry name" value="METHYLTRANSFERASE-RELATED"/>
    <property type="match status" value="1"/>
</dbReference>
<dbReference type="EMBL" id="ML014223">
    <property type="protein sequence ID" value="RKP00315.1"/>
    <property type="molecule type" value="Genomic_DNA"/>
</dbReference>
<name>A0A4P9X280_9FUNG</name>
<dbReference type="InterPro" id="IPR013217">
    <property type="entry name" value="Methyltransf_12"/>
</dbReference>
<accession>A0A4P9X280</accession>
<keyword evidence="3 4" id="KW-0808">Transferase</keyword>
<reference evidence="7" key="3">
    <citation type="submission" date="2018-08" db="EMBL/GenBank/DDBJ databases">
        <title>Leveraging single-cell genomics to expand the Fungal Tree of Life.</title>
        <authorList>
            <consortium name="DOE Joint Genome Institute"/>
            <person name="Ahrendt S.R."/>
            <person name="Quandt C.A."/>
            <person name="Ciobanu D."/>
            <person name="Clum A."/>
            <person name="Salamov A."/>
            <person name="Andreopoulos B."/>
            <person name="Cheng J.-F."/>
            <person name="Woyke T."/>
            <person name="Pelin A."/>
            <person name="Henrissat B."/>
            <person name="Reynolds N."/>
            <person name="Benny G.L."/>
            <person name="Smith M.E."/>
            <person name="James T.Y."/>
            <person name="Grigoriev I.V."/>
        </authorList>
    </citation>
    <scope>NUCLEOTIDE SEQUENCE</scope>
    <source>
        <strain evidence="7">ATCC 52028</strain>
    </source>
</reference>
<evidence type="ECO:0000256" key="3">
    <source>
        <dbReference type="ARBA" id="ARBA00022679"/>
    </source>
</evidence>
<gene>
    <name evidence="7" type="ORF">CAUPRSCDRAFT_5430</name>
    <name evidence="8" type="ORF">CXG81DRAFT_13361</name>
</gene>
<dbReference type="SUPFAM" id="SSF53335">
    <property type="entry name" value="S-adenosyl-L-methionine-dependent methyltransferases"/>
    <property type="match status" value="1"/>
</dbReference>
<dbReference type="OrthoDB" id="417697at2759"/>
<evidence type="ECO:0000313" key="8">
    <source>
        <dbReference type="EMBL" id="RKP00315.1"/>
    </source>
</evidence>
<comment type="similarity">
    <text evidence="1 4">Belongs to the methyltransferase superfamily. METL family.</text>
</comment>
<feature type="domain" description="Methyltransferase type 12" evidence="6">
    <location>
        <begin position="172"/>
        <end position="275"/>
    </location>
</feature>
<feature type="compositionally biased region" description="Low complexity" evidence="5">
    <location>
        <begin position="38"/>
        <end position="58"/>
    </location>
</feature>
<dbReference type="AlphaFoldDB" id="A0A4P9X280"/>
<evidence type="ECO:0000259" key="6">
    <source>
        <dbReference type="Pfam" id="PF08242"/>
    </source>
</evidence>
<reference evidence="8" key="2">
    <citation type="submission" date="2018-04" db="EMBL/GenBank/DDBJ databases">
        <title>Leveraging single-cell genomics to expand the Fungal Tree of Life.</title>
        <authorList>
            <consortium name="DOE Joint Genome Institute"/>
            <person name="Ahrendt S.R."/>
            <person name="Quandt C.A."/>
            <person name="Ciobanu D."/>
            <person name="Clum A."/>
            <person name="Salamov A."/>
            <person name="Andreopoulos B."/>
            <person name="Cheng J.-F."/>
            <person name="Woyke T."/>
            <person name="Pelin A."/>
            <person name="Henrissat B."/>
            <person name="Benny G.L."/>
            <person name="Smith M.E."/>
            <person name="James T.Y."/>
            <person name="Grigoriev I.V."/>
        </authorList>
    </citation>
    <scope>NUCLEOTIDE SEQUENCE</scope>
    <source>
        <strain evidence="8">ATCC 52028</strain>
    </source>
</reference>
<dbReference type="PANTHER" id="PTHR22809:SF11">
    <property type="entry name" value="TRNA N(3)-METHYLCYTIDINE METHYLTRANSFERASE METTL2"/>
    <property type="match status" value="1"/>
</dbReference>
<proteinExistence type="inferred from homology"/>
<keyword evidence="2 4" id="KW-0489">Methyltransferase</keyword>
<evidence type="ECO:0000313" key="7">
    <source>
        <dbReference type="EMBL" id="RKO98126.1"/>
    </source>
</evidence>
<dbReference type="Proteomes" id="UP000268535">
    <property type="component" value="Unassembled WGS sequence"/>
</dbReference>
<reference evidence="9 10" key="1">
    <citation type="journal article" date="2018" name="Nat. Microbiol.">
        <title>Leveraging single-cell genomics to expand the fungal tree of life.</title>
        <authorList>
            <person name="Ahrendt S.R."/>
            <person name="Quandt C.A."/>
            <person name="Ciobanu D."/>
            <person name="Clum A."/>
            <person name="Salamov A."/>
            <person name="Andreopoulos B."/>
            <person name="Cheng J.F."/>
            <person name="Woyke T."/>
            <person name="Pelin A."/>
            <person name="Henrissat B."/>
            <person name="Reynolds N.K."/>
            <person name="Benny G.L."/>
            <person name="Smith M.E."/>
            <person name="James T.Y."/>
            <person name="Grigoriev I.V."/>
        </authorList>
    </citation>
    <scope>NUCLEOTIDE SEQUENCE [LARGE SCALE GENOMIC DNA]</scope>
    <source>
        <strain evidence="9 10">ATCC 52028</strain>
    </source>
</reference>
<dbReference type="Pfam" id="PF08242">
    <property type="entry name" value="Methyltransf_12"/>
    <property type="match status" value="1"/>
</dbReference>
<dbReference type="Proteomes" id="UP000274922">
    <property type="component" value="Unassembled WGS sequence"/>
</dbReference>
<evidence type="ECO:0000256" key="4">
    <source>
        <dbReference type="PIRNR" id="PIRNR037755"/>
    </source>
</evidence>
<dbReference type="EMBL" id="ML009114">
    <property type="protein sequence ID" value="RKO98126.1"/>
    <property type="molecule type" value="Genomic_DNA"/>
</dbReference>
<keyword evidence="10" id="KW-1185">Reference proteome</keyword>
<dbReference type="InterPro" id="IPR029063">
    <property type="entry name" value="SAM-dependent_MTases_sf"/>
</dbReference>
<dbReference type="CDD" id="cd02440">
    <property type="entry name" value="AdoMet_MTases"/>
    <property type="match status" value="1"/>
</dbReference>
<sequence>MPTAVTPGPSVAPPPLPPASAAVPPTQGHAKKARPDAEPATAPAAGTDAADGSPPAASQPRPSFGSRRLVDKAAVWENNAWDHVTWEAEEEAAARAVVAQQAQAAVPAGRQAELEQTAADQWNAFYGRNGVNFFKDRQWLANEFPEIFDSDAAPAGQAASDAAPPIVTKRILEIGCGVGNTIFPILERNQDPGLHVYATDYSATAISLLKEHALYKPSRCTACVFDVTSPDIPPCLKPGSMDIIICIFVLSAISPATWPQAAANIQALLKPGGLLLFRDYGRHDLAQLRFKKDRYLAENFYVRGDNTRVYFFTQDEIAAMFPGWEVMQNDYDRRLIVNRKRAITMHRNWLQTKLRKPR</sequence>
<evidence type="ECO:0000313" key="10">
    <source>
        <dbReference type="Proteomes" id="UP000274922"/>
    </source>
</evidence>
<evidence type="ECO:0000256" key="1">
    <source>
        <dbReference type="ARBA" id="ARBA00009725"/>
    </source>
</evidence>
<dbReference type="InterPro" id="IPR026113">
    <property type="entry name" value="METTL2/6/8-like"/>
</dbReference>
<dbReference type="GO" id="GO:0032259">
    <property type="term" value="P:methylation"/>
    <property type="evidence" value="ECO:0007669"/>
    <property type="project" value="UniProtKB-KW"/>
</dbReference>
<dbReference type="GO" id="GO:0052735">
    <property type="term" value="F:tRNA (cytidine-3-)-methyltransferase activity"/>
    <property type="evidence" value="ECO:0007669"/>
    <property type="project" value="TreeGrafter"/>
</dbReference>
<organism evidence="7 9">
    <name type="scientific">Caulochytrium protostelioides</name>
    <dbReference type="NCBI Taxonomy" id="1555241"/>
    <lineage>
        <taxon>Eukaryota</taxon>
        <taxon>Fungi</taxon>
        <taxon>Fungi incertae sedis</taxon>
        <taxon>Chytridiomycota</taxon>
        <taxon>Chytridiomycota incertae sedis</taxon>
        <taxon>Chytridiomycetes</taxon>
        <taxon>Caulochytriales</taxon>
        <taxon>Caulochytriaceae</taxon>
        <taxon>Caulochytrium</taxon>
    </lineage>
</organism>